<feature type="region of interest" description="Disordered" evidence="1">
    <location>
        <begin position="113"/>
        <end position="138"/>
    </location>
</feature>
<dbReference type="InterPro" id="IPR003959">
    <property type="entry name" value="ATPase_AAA_core"/>
</dbReference>
<evidence type="ECO:0000259" key="2">
    <source>
        <dbReference type="Pfam" id="PF00004"/>
    </source>
</evidence>
<proteinExistence type="predicted"/>
<feature type="compositionally biased region" description="Low complexity" evidence="1">
    <location>
        <begin position="362"/>
        <end position="372"/>
    </location>
</feature>
<dbReference type="Gene3D" id="3.40.50.300">
    <property type="entry name" value="P-loop containing nucleotide triphosphate hydrolases"/>
    <property type="match status" value="1"/>
</dbReference>
<evidence type="ECO:0000256" key="1">
    <source>
        <dbReference type="SAM" id="MobiDB-lite"/>
    </source>
</evidence>
<feature type="compositionally biased region" description="Basic and acidic residues" evidence="1">
    <location>
        <begin position="115"/>
        <end position="138"/>
    </location>
</feature>
<keyword evidence="4" id="KW-1185">Reference proteome</keyword>
<organism evidence="3 4">
    <name type="scientific">Tanacetum coccineum</name>
    <dbReference type="NCBI Taxonomy" id="301880"/>
    <lineage>
        <taxon>Eukaryota</taxon>
        <taxon>Viridiplantae</taxon>
        <taxon>Streptophyta</taxon>
        <taxon>Embryophyta</taxon>
        <taxon>Tracheophyta</taxon>
        <taxon>Spermatophyta</taxon>
        <taxon>Magnoliopsida</taxon>
        <taxon>eudicotyledons</taxon>
        <taxon>Gunneridae</taxon>
        <taxon>Pentapetalae</taxon>
        <taxon>asterids</taxon>
        <taxon>campanulids</taxon>
        <taxon>Asterales</taxon>
        <taxon>Asteraceae</taxon>
        <taxon>Asteroideae</taxon>
        <taxon>Anthemideae</taxon>
        <taxon>Anthemidinae</taxon>
        <taxon>Tanacetum</taxon>
    </lineage>
</organism>
<dbReference type="PANTHER" id="PTHR23076:SF113">
    <property type="entry name" value="ATP-DEPENDENT ZINC METALLOPROTEASE FTSH 1, CHLOROPLASTIC-RELATED"/>
    <property type="match status" value="1"/>
</dbReference>
<evidence type="ECO:0000313" key="4">
    <source>
        <dbReference type="Proteomes" id="UP001151760"/>
    </source>
</evidence>
<protein>
    <submittedName>
        <fullName evidence="3">ATP-dependent zinc metalloprotease FTSH, chloroplastic-like protein</fullName>
    </submittedName>
</protein>
<name>A0ABQ5DSW2_9ASTR</name>
<dbReference type="Proteomes" id="UP001151760">
    <property type="component" value="Unassembled WGS sequence"/>
</dbReference>
<reference evidence="3" key="1">
    <citation type="journal article" date="2022" name="Int. J. Mol. Sci.">
        <title>Draft Genome of Tanacetum Coccineum: Genomic Comparison of Closely Related Tanacetum-Family Plants.</title>
        <authorList>
            <person name="Yamashiro T."/>
            <person name="Shiraishi A."/>
            <person name="Nakayama K."/>
            <person name="Satake H."/>
        </authorList>
    </citation>
    <scope>NUCLEOTIDE SEQUENCE</scope>
</reference>
<feature type="compositionally biased region" description="Polar residues" evidence="1">
    <location>
        <begin position="352"/>
        <end position="361"/>
    </location>
</feature>
<accession>A0ABQ5DSW2</accession>
<comment type="caution">
    <text evidence="3">The sequence shown here is derived from an EMBL/GenBank/DDBJ whole genome shotgun (WGS) entry which is preliminary data.</text>
</comment>
<dbReference type="EMBL" id="BQNB010015586">
    <property type="protein sequence ID" value="GJT41733.1"/>
    <property type="molecule type" value="Genomic_DNA"/>
</dbReference>
<gene>
    <name evidence="3" type="ORF">Tco_0941598</name>
</gene>
<reference evidence="3" key="2">
    <citation type="submission" date="2022-01" db="EMBL/GenBank/DDBJ databases">
        <authorList>
            <person name="Yamashiro T."/>
            <person name="Shiraishi A."/>
            <person name="Satake H."/>
            <person name="Nakayama K."/>
        </authorList>
    </citation>
    <scope>NUCLEOTIDE SEQUENCE</scope>
</reference>
<sequence length="531" mass="59989">MNSRFIVVVNDSKTRGVIESTNNLLRKRCNNMLDVNSVDLDVNHCLKNKSNKMVTNSNYGISVHNSEIGVVNESSEGELKRELENGMVSDEVIEFIDGDIIGEEEDCNIEEIDQIDEKGDEKSDRKHDETGDGKTDEFVHFDGKREDLELLDENGEGFELLENRSLDFVKLVEAACDDKLDEVIVGGNDLESNESSEVEVKREKAESVEKCLSGIQMDACGKMESEKVLNKIEPLFYVLQHVKESMRKIGINGLHTEIGATRGMERILDTIKENHMASDQPLAKKFVKDRGKKNGSKSDVIEVNEKEVVKASQKAERAKNDSMSGYEFFLADASLFVDDVEAYENYPKGENPVNSKQEAQESSSISGSSTYKSKAPGVVYIDEFDSVERQKGAGLGCGNKVTEQTFHHFLLEIDRLSGNTKVYVGDTTNRPDDVIGSSLLRPRRFSRYLSVELAMWNWRKRLKPSGRNCKFKRRKLNFDVWKWPVRKKDGIKSGKKLLFCWESVSFATMSVFPQKDFNSLLAAFCVWKVDG</sequence>
<dbReference type="Pfam" id="PF00004">
    <property type="entry name" value="AAA"/>
    <property type="match status" value="1"/>
</dbReference>
<dbReference type="SUPFAM" id="SSF52540">
    <property type="entry name" value="P-loop containing nucleoside triphosphate hydrolases"/>
    <property type="match status" value="1"/>
</dbReference>
<evidence type="ECO:0000313" key="3">
    <source>
        <dbReference type="EMBL" id="GJT41733.1"/>
    </source>
</evidence>
<feature type="region of interest" description="Disordered" evidence="1">
    <location>
        <begin position="346"/>
        <end position="372"/>
    </location>
</feature>
<feature type="domain" description="ATPase AAA-type core" evidence="2">
    <location>
        <begin position="369"/>
        <end position="452"/>
    </location>
</feature>
<dbReference type="InterPro" id="IPR027417">
    <property type="entry name" value="P-loop_NTPase"/>
</dbReference>
<dbReference type="PANTHER" id="PTHR23076">
    <property type="entry name" value="METALLOPROTEASE M41 FTSH"/>
    <property type="match status" value="1"/>
</dbReference>